<keyword evidence="2" id="KW-0472">Membrane</keyword>
<reference evidence="4 5" key="1">
    <citation type="submission" date="2023-09" db="EMBL/GenBank/DDBJ databases">
        <title>Pangenome analysis of Batrachochytrium dendrobatidis and related Chytrids.</title>
        <authorList>
            <person name="Yacoub M.N."/>
            <person name="Stajich J.E."/>
            <person name="James T.Y."/>
        </authorList>
    </citation>
    <scope>NUCLEOTIDE SEQUENCE [LARGE SCALE GENOMIC DNA]</scope>
    <source>
        <strain evidence="4 5">JEL0888</strain>
    </source>
</reference>
<feature type="region of interest" description="Disordered" evidence="1">
    <location>
        <begin position="533"/>
        <end position="575"/>
    </location>
</feature>
<evidence type="ECO:0000259" key="3">
    <source>
        <dbReference type="PROSITE" id="PS50275"/>
    </source>
</evidence>
<gene>
    <name evidence="4" type="ORF">HK105_205756</name>
</gene>
<evidence type="ECO:0000313" key="4">
    <source>
        <dbReference type="EMBL" id="KAL2914618.1"/>
    </source>
</evidence>
<dbReference type="InterPro" id="IPR002013">
    <property type="entry name" value="SAC_dom"/>
</dbReference>
<protein>
    <recommendedName>
        <fullName evidence="3">SAC domain-containing protein</fullName>
    </recommendedName>
</protein>
<evidence type="ECO:0000313" key="5">
    <source>
        <dbReference type="Proteomes" id="UP001527925"/>
    </source>
</evidence>
<dbReference type="PANTHER" id="PTHR45662">
    <property type="entry name" value="PHOSPHATIDYLINOSITIDE PHOSPHATASE SAC1"/>
    <property type="match status" value="1"/>
</dbReference>
<evidence type="ECO:0000256" key="2">
    <source>
        <dbReference type="SAM" id="Phobius"/>
    </source>
</evidence>
<feature type="region of interest" description="Disordered" evidence="1">
    <location>
        <begin position="704"/>
        <end position="726"/>
    </location>
</feature>
<organism evidence="4 5">
    <name type="scientific">Polyrhizophydium stewartii</name>
    <dbReference type="NCBI Taxonomy" id="2732419"/>
    <lineage>
        <taxon>Eukaryota</taxon>
        <taxon>Fungi</taxon>
        <taxon>Fungi incertae sedis</taxon>
        <taxon>Chytridiomycota</taxon>
        <taxon>Chytridiomycota incertae sedis</taxon>
        <taxon>Chytridiomycetes</taxon>
        <taxon>Rhizophydiales</taxon>
        <taxon>Rhizophydiales incertae sedis</taxon>
        <taxon>Polyrhizophydium</taxon>
    </lineage>
</organism>
<keyword evidence="2" id="KW-0812">Transmembrane</keyword>
<evidence type="ECO:0000256" key="1">
    <source>
        <dbReference type="SAM" id="MobiDB-lite"/>
    </source>
</evidence>
<comment type="caution">
    <text evidence="4">The sequence shown here is derived from an EMBL/GenBank/DDBJ whole genome shotgun (WGS) entry which is preliminary data.</text>
</comment>
<accession>A0ABR4N504</accession>
<feature type="compositionally biased region" description="Pro residues" evidence="1">
    <location>
        <begin position="547"/>
        <end position="562"/>
    </location>
</feature>
<dbReference type="Pfam" id="PF02383">
    <property type="entry name" value="Syja_N"/>
    <property type="match status" value="1"/>
</dbReference>
<dbReference type="Proteomes" id="UP001527925">
    <property type="component" value="Unassembled WGS sequence"/>
</dbReference>
<proteinExistence type="predicted"/>
<dbReference type="PANTHER" id="PTHR45662:SF2">
    <property type="entry name" value="PHOSPHATIDYLINOSITOL-3-PHOSPHATASE SAC1"/>
    <property type="match status" value="1"/>
</dbReference>
<sequence>MADALLFVTETGSVVAQSVRPAKERQQLAFDPSDGRFAIDVQHDAYAPTPHKTVLELTYYGIVGFLDLAFAKFILVVVDRELAATTVRGSVRVWRIVKVQAVPVWRQALALSLDEEEHERLCLASICNELTTGNLYFSLDVDLTNGPQSGFDRSLNRVGSLSDSRSFFARTNDRFFWNRHLLQPFLSRDTQQFVLPLICGHVGSMMVVLDGPAVSLIFVSRINRHHAGTRYWRRGVNQLGHAAMEAETDVILAHQNGIASFCMIRGSVPLIWSQNNISDPLRRPPIDLSQARSEHSLRAMRRHFEYLMSIYGDSVAVIDMLERRRAKSDIAALSIAYEEALRDWNHPPIKYMKRSAATTKRAIESFMKDIPELVRQQGFFQGTAVSGGVPTTAIRRQLGVIRINSLDCVDEASISQFLIARHALKVMLQELGVWASTRRDFDSTTDYWIRQLWADNADALSRCYTGTPMRYASRIRRTILGAWLAPLRSAVVGLSRLYMSHFQDYARQDSVEFFMGHQDDHSAARVFGPQSRFSSSTLAGRPSVQVSPPPLSPPSPPSPPTSDEPDSPTSGLPQEALPPKLARLQQMAVIENVKQQIRLRRRLSYHELTQPPLLSTILLLRKFTAPIKVTNAYEYALAMTWLFVYVVSIRILKHPASLMIRRPRKELNWDLLPEVKDDPPHGIDVFTRQQHLSREPHVIDDEVHSSPRLTAAPRPSTVRTRKFSGQ</sequence>
<name>A0ABR4N504_9FUNG</name>
<feature type="domain" description="SAC" evidence="3">
    <location>
        <begin position="126"/>
        <end position="466"/>
    </location>
</feature>
<dbReference type="EMBL" id="JADGIZ020000031">
    <property type="protein sequence ID" value="KAL2914618.1"/>
    <property type="molecule type" value="Genomic_DNA"/>
</dbReference>
<keyword evidence="2" id="KW-1133">Transmembrane helix</keyword>
<keyword evidence="5" id="KW-1185">Reference proteome</keyword>
<feature type="transmembrane region" description="Helical" evidence="2">
    <location>
        <begin position="632"/>
        <end position="652"/>
    </location>
</feature>
<dbReference type="PROSITE" id="PS50275">
    <property type="entry name" value="SAC"/>
    <property type="match status" value="1"/>
</dbReference>